<protein>
    <submittedName>
        <fullName evidence="9">Translesion error-prone DNA polymerase V autoproteolytic subunit</fullName>
        <ecNumber evidence="9">2.7.7.7</ecNumber>
    </submittedName>
</protein>
<evidence type="ECO:0000256" key="6">
    <source>
        <dbReference type="ARBA" id="ARBA00023236"/>
    </source>
</evidence>
<dbReference type="GO" id="GO:0009432">
    <property type="term" value="P:SOS response"/>
    <property type="evidence" value="ECO:0007669"/>
    <property type="project" value="UniProtKB-KW"/>
</dbReference>
<comment type="similarity">
    <text evidence="1 7">Belongs to the peptidase S24 family.</text>
</comment>
<evidence type="ECO:0000256" key="2">
    <source>
        <dbReference type="ARBA" id="ARBA00022763"/>
    </source>
</evidence>
<feature type="domain" description="Peptidase S24/S26A/S26B/S26C" evidence="8">
    <location>
        <begin position="13"/>
        <end position="129"/>
    </location>
</feature>
<dbReference type="InterPro" id="IPR039418">
    <property type="entry name" value="LexA-like"/>
</dbReference>
<dbReference type="SUPFAM" id="SSF51306">
    <property type="entry name" value="LexA/Signal peptidase"/>
    <property type="match status" value="1"/>
</dbReference>
<keyword evidence="2" id="KW-0227">DNA damage</keyword>
<dbReference type="GO" id="GO:0006281">
    <property type="term" value="P:DNA repair"/>
    <property type="evidence" value="ECO:0007669"/>
    <property type="project" value="UniProtKB-KW"/>
</dbReference>
<reference evidence="9" key="2">
    <citation type="submission" date="2021-04" db="EMBL/GenBank/DDBJ databases">
        <authorList>
            <person name="Gilroy R."/>
        </authorList>
    </citation>
    <scope>NUCLEOTIDE SEQUENCE</scope>
    <source>
        <strain evidence="9">14975</strain>
    </source>
</reference>
<dbReference type="PANTHER" id="PTHR33516:SF2">
    <property type="entry name" value="LEXA REPRESSOR-RELATED"/>
    <property type="match status" value="1"/>
</dbReference>
<keyword evidence="9" id="KW-0808">Transferase</keyword>
<dbReference type="Gene3D" id="2.10.109.10">
    <property type="entry name" value="Umud Fragment, subunit A"/>
    <property type="match status" value="1"/>
</dbReference>
<evidence type="ECO:0000256" key="7">
    <source>
        <dbReference type="RuleBase" id="RU003991"/>
    </source>
</evidence>
<organism evidence="9 10">
    <name type="scientific">Candidatus Akkermansia intestinigallinarum</name>
    <dbReference type="NCBI Taxonomy" id="2838431"/>
    <lineage>
        <taxon>Bacteria</taxon>
        <taxon>Pseudomonadati</taxon>
        <taxon>Verrucomicrobiota</taxon>
        <taxon>Verrucomicrobiia</taxon>
        <taxon>Verrucomicrobiales</taxon>
        <taxon>Akkermansiaceae</taxon>
        <taxon>Akkermansia</taxon>
    </lineage>
</organism>
<comment type="caution">
    <text evidence="9">The sequence shown here is derived from an EMBL/GenBank/DDBJ whole genome shotgun (WGS) entry which is preliminary data.</text>
</comment>
<dbReference type="InterPro" id="IPR050077">
    <property type="entry name" value="LexA_repressor"/>
</dbReference>
<dbReference type="GO" id="GO:0003887">
    <property type="term" value="F:DNA-directed DNA polymerase activity"/>
    <property type="evidence" value="ECO:0007669"/>
    <property type="project" value="UniProtKB-EC"/>
</dbReference>
<dbReference type="EC" id="2.7.7.7" evidence="9"/>
<dbReference type="EMBL" id="DXFQ01000136">
    <property type="protein sequence ID" value="HIX20392.1"/>
    <property type="molecule type" value="Genomic_DNA"/>
</dbReference>
<accession>A0A9D2AHQ0</accession>
<dbReference type="InterPro" id="IPR006197">
    <property type="entry name" value="Peptidase_S24_LexA"/>
</dbReference>
<dbReference type="GO" id="GO:0006355">
    <property type="term" value="P:regulation of DNA-templated transcription"/>
    <property type="evidence" value="ECO:0007669"/>
    <property type="project" value="InterPro"/>
</dbReference>
<gene>
    <name evidence="9" type="primary">umuD</name>
    <name evidence="9" type="ORF">H9862_07315</name>
</gene>
<dbReference type="InterPro" id="IPR036286">
    <property type="entry name" value="LexA/Signal_pep-like_sf"/>
</dbReference>
<evidence type="ECO:0000256" key="3">
    <source>
        <dbReference type="ARBA" id="ARBA00022801"/>
    </source>
</evidence>
<dbReference type="PRINTS" id="PR00726">
    <property type="entry name" value="LEXASERPTASE"/>
</dbReference>
<dbReference type="GO" id="GO:0016787">
    <property type="term" value="F:hydrolase activity"/>
    <property type="evidence" value="ECO:0007669"/>
    <property type="project" value="UniProtKB-KW"/>
</dbReference>
<dbReference type="GO" id="GO:0003677">
    <property type="term" value="F:DNA binding"/>
    <property type="evidence" value="ECO:0007669"/>
    <property type="project" value="InterPro"/>
</dbReference>
<evidence type="ECO:0000313" key="10">
    <source>
        <dbReference type="Proteomes" id="UP000823964"/>
    </source>
</evidence>
<keyword evidence="6" id="KW-0742">SOS response</keyword>
<dbReference type="NCBIfam" id="NF007621">
    <property type="entry name" value="PRK10276.1"/>
    <property type="match status" value="1"/>
</dbReference>
<name>A0A9D2AHQ0_9BACT</name>
<evidence type="ECO:0000256" key="5">
    <source>
        <dbReference type="ARBA" id="ARBA00023204"/>
    </source>
</evidence>
<dbReference type="Proteomes" id="UP000823964">
    <property type="component" value="Unassembled WGS sequence"/>
</dbReference>
<keyword evidence="4 7" id="KW-0068">Autocatalytic cleavage</keyword>
<keyword evidence="9" id="KW-0548">Nucleotidyltransferase</keyword>
<sequence length="138" mass="15038">MSDDTPSSPQNLPFFSEAVAAGFPSPAEGELQHKLDLNELCITNPVATYFVRARGESMRDAGILDGDILVVDRSLEARSGSVIIASLNGEFTVKILEKSGKRVRLLPANPDFRPIDITPESGAEYFGVVTCVIHRLRH</sequence>
<reference evidence="9" key="1">
    <citation type="journal article" date="2021" name="PeerJ">
        <title>Extensive microbial diversity within the chicken gut microbiome revealed by metagenomics and culture.</title>
        <authorList>
            <person name="Gilroy R."/>
            <person name="Ravi A."/>
            <person name="Getino M."/>
            <person name="Pursley I."/>
            <person name="Horton D.L."/>
            <person name="Alikhan N.F."/>
            <person name="Baker D."/>
            <person name="Gharbi K."/>
            <person name="Hall N."/>
            <person name="Watson M."/>
            <person name="Adriaenssens E.M."/>
            <person name="Foster-Nyarko E."/>
            <person name="Jarju S."/>
            <person name="Secka A."/>
            <person name="Antonio M."/>
            <person name="Oren A."/>
            <person name="Chaudhuri R.R."/>
            <person name="La Ragione R."/>
            <person name="Hildebrand F."/>
            <person name="Pallen M.J."/>
        </authorList>
    </citation>
    <scope>NUCLEOTIDE SEQUENCE</scope>
    <source>
        <strain evidence="9">14975</strain>
    </source>
</reference>
<evidence type="ECO:0000259" key="8">
    <source>
        <dbReference type="Pfam" id="PF00717"/>
    </source>
</evidence>
<dbReference type="AlphaFoldDB" id="A0A9D2AHQ0"/>
<dbReference type="InterPro" id="IPR015927">
    <property type="entry name" value="Peptidase_S24_S26A/B/C"/>
</dbReference>
<dbReference type="PANTHER" id="PTHR33516">
    <property type="entry name" value="LEXA REPRESSOR"/>
    <property type="match status" value="1"/>
</dbReference>
<dbReference type="CDD" id="cd06529">
    <property type="entry name" value="S24_LexA-like"/>
    <property type="match status" value="1"/>
</dbReference>
<proteinExistence type="inferred from homology"/>
<evidence type="ECO:0000256" key="1">
    <source>
        <dbReference type="ARBA" id="ARBA00007484"/>
    </source>
</evidence>
<evidence type="ECO:0000256" key="4">
    <source>
        <dbReference type="ARBA" id="ARBA00022813"/>
    </source>
</evidence>
<dbReference type="Pfam" id="PF00717">
    <property type="entry name" value="Peptidase_S24"/>
    <property type="match status" value="1"/>
</dbReference>
<keyword evidence="5" id="KW-0234">DNA repair</keyword>
<keyword evidence="3 7" id="KW-0378">Hydrolase</keyword>
<evidence type="ECO:0000313" key="9">
    <source>
        <dbReference type="EMBL" id="HIX20392.1"/>
    </source>
</evidence>